<reference evidence="1" key="2">
    <citation type="submission" date="2020-09" db="EMBL/GenBank/DDBJ databases">
        <authorList>
            <person name="Sun Q."/>
            <person name="Zhou Y."/>
        </authorList>
    </citation>
    <scope>NUCLEOTIDE SEQUENCE</scope>
    <source>
        <strain evidence="1">CGMCC 1.15082</strain>
    </source>
</reference>
<dbReference type="Proteomes" id="UP000646478">
    <property type="component" value="Unassembled WGS sequence"/>
</dbReference>
<reference evidence="1" key="1">
    <citation type="journal article" date="2014" name="Int. J. Syst. Evol. Microbiol.">
        <title>Complete genome sequence of Corynebacterium casei LMG S-19264T (=DSM 44701T), isolated from a smear-ripened cheese.</title>
        <authorList>
            <consortium name="US DOE Joint Genome Institute (JGI-PGF)"/>
            <person name="Walter F."/>
            <person name="Albersmeier A."/>
            <person name="Kalinowski J."/>
            <person name="Ruckert C."/>
        </authorList>
    </citation>
    <scope>NUCLEOTIDE SEQUENCE</scope>
    <source>
        <strain evidence="1">CGMCC 1.15082</strain>
    </source>
</reference>
<gene>
    <name evidence="1" type="ORF">GCM10011491_21380</name>
</gene>
<keyword evidence="2" id="KW-1185">Reference proteome</keyword>
<proteinExistence type="predicted"/>
<sequence>MRANHPITTIGFDADDTLWQNEQFFRLTEERFASLLADYAEQDHLTERLLDAERRNLQIYGFGIKGFTLSMIETALEVTEGRAPAHVIQAILDAGREMLAHPVETLPDVRETLERISGVVELVETLE</sequence>
<dbReference type="EMBL" id="BMHH01000007">
    <property type="protein sequence ID" value="GGA93013.1"/>
    <property type="molecule type" value="Genomic_DNA"/>
</dbReference>
<evidence type="ECO:0008006" key="3">
    <source>
        <dbReference type="Google" id="ProtNLM"/>
    </source>
</evidence>
<protein>
    <recommendedName>
        <fullName evidence="3">HAD family hydrolase</fullName>
    </recommendedName>
</protein>
<comment type="caution">
    <text evidence="1">The sequence shown here is derived from an EMBL/GenBank/DDBJ whole genome shotgun (WGS) entry which is preliminary data.</text>
</comment>
<dbReference type="AlphaFoldDB" id="A0A916WEY0"/>
<accession>A0A916WEY0</accession>
<dbReference type="Gene3D" id="1.10.150.240">
    <property type="entry name" value="Putative phosphatase, domain 2"/>
    <property type="match status" value="1"/>
</dbReference>
<dbReference type="SUPFAM" id="SSF56784">
    <property type="entry name" value="HAD-like"/>
    <property type="match status" value="1"/>
</dbReference>
<organism evidence="1 2">
    <name type="scientific">Brucella endophytica</name>
    <dbReference type="NCBI Taxonomy" id="1963359"/>
    <lineage>
        <taxon>Bacteria</taxon>
        <taxon>Pseudomonadati</taxon>
        <taxon>Pseudomonadota</taxon>
        <taxon>Alphaproteobacteria</taxon>
        <taxon>Hyphomicrobiales</taxon>
        <taxon>Brucellaceae</taxon>
        <taxon>Brucella/Ochrobactrum group</taxon>
        <taxon>Brucella</taxon>
    </lineage>
</organism>
<dbReference type="InterPro" id="IPR023198">
    <property type="entry name" value="PGP-like_dom2"/>
</dbReference>
<name>A0A916WEY0_9HYPH</name>
<evidence type="ECO:0000313" key="2">
    <source>
        <dbReference type="Proteomes" id="UP000646478"/>
    </source>
</evidence>
<evidence type="ECO:0000313" key="1">
    <source>
        <dbReference type="EMBL" id="GGA93013.1"/>
    </source>
</evidence>
<dbReference type="InterPro" id="IPR036412">
    <property type="entry name" value="HAD-like_sf"/>
</dbReference>